<name>A0A9Q1H307_HOLLE</name>
<dbReference type="AlphaFoldDB" id="A0A9Q1H307"/>
<keyword evidence="3" id="KW-1185">Reference proteome</keyword>
<gene>
    <name evidence="2" type="ORF">HOLleu_26691</name>
</gene>
<evidence type="ECO:0000313" key="3">
    <source>
        <dbReference type="Proteomes" id="UP001152320"/>
    </source>
</evidence>
<accession>A0A9Q1H307</accession>
<evidence type="ECO:0000256" key="1">
    <source>
        <dbReference type="SAM" id="SignalP"/>
    </source>
</evidence>
<dbReference type="Proteomes" id="UP001152320">
    <property type="component" value="Chromosome 13"/>
</dbReference>
<organism evidence="2 3">
    <name type="scientific">Holothuria leucospilota</name>
    <name type="common">Black long sea cucumber</name>
    <name type="synonym">Mertensiothuria leucospilota</name>
    <dbReference type="NCBI Taxonomy" id="206669"/>
    <lineage>
        <taxon>Eukaryota</taxon>
        <taxon>Metazoa</taxon>
        <taxon>Echinodermata</taxon>
        <taxon>Eleutherozoa</taxon>
        <taxon>Echinozoa</taxon>
        <taxon>Holothuroidea</taxon>
        <taxon>Aspidochirotacea</taxon>
        <taxon>Aspidochirotida</taxon>
        <taxon>Holothuriidae</taxon>
        <taxon>Holothuria</taxon>
    </lineage>
</organism>
<feature type="chain" id="PRO_5040164750" evidence="1">
    <location>
        <begin position="24"/>
        <end position="306"/>
    </location>
</feature>
<keyword evidence="1" id="KW-0732">Signal</keyword>
<reference evidence="2" key="1">
    <citation type="submission" date="2021-10" db="EMBL/GenBank/DDBJ databases">
        <title>Tropical sea cucumber genome reveals ecological adaptation and Cuvierian tubules defense mechanism.</title>
        <authorList>
            <person name="Chen T."/>
        </authorList>
    </citation>
    <scope>NUCLEOTIDE SEQUENCE</scope>
    <source>
        <strain evidence="2">Nanhai2018</strain>
        <tissue evidence="2">Muscle</tissue>
    </source>
</reference>
<feature type="signal peptide" evidence="1">
    <location>
        <begin position="1"/>
        <end position="23"/>
    </location>
</feature>
<proteinExistence type="predicted"/>
<dbReference type="EMBL" id="JAIZAY010000013">
    <property type="protein sequence ID" value="KAJ8030316.1"/>
    <property type="molecule type" value="Genomic_DNA"/>
</dbReference>
<evidence type="ECO:0000313" key="2">
    <source>
        <dbReference type="EMBL" id="KAJ8030316.1"/>
    </source>
</evidence>
<protein>
    <submittedName>
        <fullName evidence="2">Uncharacterized protein</fullName>
    </submittedName>
</protein>
<comment type="caution">
    <text evidence="2">The sequence shown here is derived from an EMBL/GenBank/DDBJ whole genome shotgun (WGS) entry which is preliminary data.</text>
</comment>
<sequence>MKSTTSFLFAFLNVLLLSSLADATVTENITTNCFWDGVGAYIAVDRQVIQKKLNDWHDSISSACDGPRLYLPTSPVFPKILNRNQHVVYIGTGYMTFHDFQDLVEECISVNGMEFIVTIPLLTDHPDGIPFYSLALKHFYERGRGDIPKPNIAMPYEPVDEITRKENGVVLRKGSEKLQLSYVRYTDPCKIPNPLVRHEFDEYIDQGLQFGVKEPDFSFCDRHPVDNRYCMTAKSIRCEVHRSSPNICQTSWKETNKVSCETPLQMVGVTQGFRDMMLLGDGEIKIVASQSYFGNTSVGLKYPCII</sequence>